<evidence type="ECO:0000259" key="2">
    <source>
        <dbReference type="Pfam" id="PF01172"/>
    </source>
</evidence>
<dbReference type="AlphaFoldDB" id="A0A7S2TL83"/>
<evidence type="ECO:0000256" key="1">
    <source>
        <dbReference type="SAM" id="Phobius"/>
    </source>
</evidence>
<name>A0A7S2TL83_9EUKA</name>
<protein>
    <recommendedName>
        <fullName evidence="2">Ribosome maturation protein SDO1/SBDS N-terminal domain-containing protein</fullName>
    </recommendedName>
</protein>
<dbReference type="InterPro" id="IPR019783">
    <property type="entry name" value="SDO1/SBDS_N"/>
</dbReference>
<dbReference type="SUPFAM" id="SSF89895">
    <property type="entry name" value="FYSH domain"/>
    <property type="match status" value="1"/>
</dbReference>
<accession>A0A7S2TL83</accession>
<keyword evidence="1" id="KW-1133">Transmembrane helix</keyword>
<gene>
    <name evidence="3" type="ORF">LSP00402_LOCUS6469</name>
</gene>
<feature type="domain" description="Ribosome maturation protein SDO1/SBDS N-terminal" evidence="2">
    <location>
        <begin position="55"/>
        <end position="105"/>
    </location>
</feature>
<reference evidence="3" key="1">
    <citation type="submission" date="2021-01" db="EMBL/GenBank/DDBJ databases">
        <authorList>
            <person name="Corre E."/>
            <person name="Pelletier E."/>
            <person name="Niang G."/>
            <person name="Scheremetjew M."/>
            <person name="Finn R."/>
            <person name="Kale V."/>
            <person name="Holt S."/>
            <person name="Cochrane G."/>
            <person name="Meng A."/>
            <person name="Brown T."/>
            <person name="Cohen L."/>
        </authorList>
    </citation>
    <scope>NUCLEOTIDE SEQUENCE</scope>
    <source>
        <strain evidence="3">CCMP622</strain>
    </source>
</reference>
<dbReference type="Pfam" id="PF01172">
    <property type="entry name" value="SBDS_N"/>
    <property type="match status" value="1"/>
</dbReference>
<proteinExistence type="predicted"/>
<feature type="transmembrane region" description="Helical" evidence="1">
    <location>
        <begin position="142"/>
        <end position="160"/>
    </location>
</feature>
<sequence>MPSHHDTDYVSYKSKTTGKKFEVFTKPQKAMEWRNTRKAKAAAEGSGGQREGGADTAAVLAQACVYRDVKKLKVASAGELMAEFGTEDALEAAAFILEKGKLRVKVYIRRPVMELTLDAVFAMETVTALYTCYHKEGVLPKFLAACIMVAIVVTLTMTLCRTCGRWLSTRMLPQPPFNDPLSEDTVLRQFQTQMWQLIAHVTMSAFGLYAYLDGDDFLEHPARLMQPWQVTKPIRVPSSRLFQNK</sequence>
<dbReference type="EMBL" id="HBHP01010467">
    <property type="protein sequence ID" value="CAD9756997.1"/>
    <property type="molecule type" value="Transcribed_RNA"/>
</dbReference>
<organism evidence="3">
    <name type="scientific">Lotharella oceanica</name>
    <dbReference type="NCBI Taxonomy" id="641309"/>
    <lineage>
        <taxon>Eukaryota</taxon>
        <taxon>Sar</taxon>
        <taxon>Rhizaria</taxon>
        <taxon>Cercozoa</taxon>
        <taxon>Chlorarachniophyceae</taxon>
        <taxon>Lotharella</taxon>
    </lineage>
</organism>
<keyword evidence="1" id="KW-0812">Transmembrane</keyword>
<keyword evidence="1" id="KW-0472">Membrane</keyword>
<evidence type="ECO:0000313" key="3">
    <source>
        <dbReference type="EMBL" id="CAD9756997.1"/>
    </source>
</evidence>
<dbReference type="Gene3D" id="3.30.1250.10">
    <property type="entry name" value="Ribosome maturation protein SBDS, N-terminal domain"/>
    <property type="match status" value="1"/>
</dbReference>
<dbReference type="InterPro" id="IPR036786">
    <property type="entry name" value="Ribosome_mat_SBDS_N_sf"/>
</dbReference>